<proteinExistence type="predicted"/>
<name>A0A6J4KMP4_9BACT</name>
<dbReference type="SMART" id="SM00100">
    <property type="entry name" value="cNMP"/>
    <property type="match status" value="1"/>
</dbReference>
<dbReference type="AlphaFoldDB" id="A0A6J4KMP4"/>
<dbReference type="PROSITE" id="PS51063">
    <property type="entry name" value="HTH_CRP_2"/>
    <property type="match status" value="1"/>
</dbReference>
<evidence type="ECO:0000256" key="2">
    <source>
        <dbReference type="ARBA" id="ARBA00023125"/>
    </source>
</evidence>
<keyword evidence="1" id="KW-0805">Transcription regulation</keyword>
<dbReference type="InterPro" id="IPR000595">
    <property type="entry name" value="cNMP-bd_dom"/>
</dbReference>
<dbReference type="GO" id="GO:0005829">
    <property type="term" value="C:cytosol"/>
    <property type="evidence" value="ECO:0007669"/>
    <property type="project" value="TreeGrafter"/>
</dbReference>
<dbReference type="InterPro" id="IPR036390">
    <property type="entry name" value="WH_DNA-bd_sf"/>
</dbReference>
<dbReference type="InterPro" id="IPR014710">
    <property type="entry name" value="RmlC-like_jellyroll"/>
</dbReference>
<dbReference type="CDD" id="cd00038">
    <property type="entry name" value="CAP_ED"/>
    <property type="match status" value="1"/>
</dbReference>
<dbReference type="Gene3D" id="1.10.10.10">
    <property type="entry name" value="Winged helix-like DNA-binding domain superfamily/Winged helix DNA-binding domain"/>
    <property type="match status" value="1"/>
</dbReference>
<dbReference type="PANTHER" id="PTHR24567:SF74">
    <property type="entry name" value="HTH-TYPE TRANSCRIPTIONAL REGULATOR ARCR"/>
    <property type="match status" value="1"/>
</dbReference>
<feature type="domain" description="Cyclic nucleotide-binding" evidence="4">
    <location>
        <begin position="12"/>
        <end position="110"/>
    </location>
</feature>
<dbReference type="Gene3D" id="2.60.120.10">
    <property type="entry name" value="Jelly Rolls"/>
    <property type="match status" value="1"/>
</dbReference>
<evidence type="ECO:0000259" key="4">
    <source>
        <dbReference type="PROSITE" id="PS50042"/>
    </source>
</evidence>
<evidence type="ECO:0000256" key="1">
    <source>
        <dbReference type="ARBA" id="ARBA00023015"/>
    </source>
</evidence>
<dbReference type="InterPro" id="IPR036388">
    <property type="entry name" value="WH-like_DNA-bd_sf"/>
</dbReference>
<dbReference type="Pfam" id="PF00027">
    <property type="entry name" value="cNMP_binding"/>
    <property type="match status" value="1"/>
</dbReference>
<dbReference type="InterPro" id="IPR012318">
    <property type="entry name" value="HTH_CRP"/>
</dbReference>
<reference evidence="6" key="1">
    <citation type="submission" date="2020-02" db="EMBL/GenBank/DDBJ databases">
        <authorList>
            <person name="Meier V. D."/>
        </authorList>
    </citation>
    <scope>NUCLEOTIDE SEQUENCE</scope>
    <source>
        <strain evidence="6">AVDCRST_MAG89</strain>
    </source>
</reference>
<dbReference type="SMART" id="SM00419">
    <property type="entry name" value="HTH_CRP"/>
    <property type="match status" value="1"/>
</dbReference>
<accession>A0A6J4KMP4</accession>
<dbReference type="InterPro" id="IPR018490">
    <property type="entry name" value="cNMP-bd_dom_sf"/>
</dbReference>
<dbReference type="InterPro" id="IPR050397">
    <property type="entry name" value="Env_Response_Regulators"/>
</dbReference>
<dbReference type="PANTHER" id="PTHR24567">
    <property type="entry name" value="CRP FAMILY TRANSCRIPTIONAL REGULATORY PROTEIN"/>
    <property type="match status" value="1"/>
</dbReference>
<evidence type="ECO:0008006" key="7">
    <source>
        <dbReference type="Google" id="ProtNLM"/>
    </source>
</evidence>
<dbReference type="GO" id="GO:0003677">
    <property type="term" value="F:DNA binding"/>
    <property type="evidence" value="ECO:0007669"/>
    <property type="project" value="UniProtKB-KW"/>
</dbReference>
<evidence type="ECO:0000259" key="5">
    <source>
        <dbReference type="PROSITE" id="PS51063"/>
    </source>
</evidence>
<dbReference type="Pfam" id="PF13545">
    <property type="entry name" value="HTH_Crp_2"/>
    <property type="match status" value="1"/>
</dbReference>
<dbReference type="PROSITE" id="PS50042">
    <property type="entry name" value="CNMP_BINDING_3"/>
    <property type="match status" value="1"/>
</dbReference>
<organism evidence="6">
    <name type="scientific">uncultured Gemmatimonadota bacterium</name>
    <dbReference type="NCBI Taxonomy" id="203437"/>
    <lineage>
        <taxon>Bacteria</taxon>
        <taxon>Pseudomonadati</taxon>
        <taxon>Gemmatimonadota</taxon>
        <taxon>environmental samples</taxon>
    </lineage>
</organism>
<keyword evidence="2" id="KW-0238">DNA-binding</keyword>
<evidence type="ECO:0000256" key="3">
    <source>
        <dbReference type="ARBA" id="ARBA00023163"/>
    </source>
</evidence>
<dbReference type="SUPFAM" id="SSF51206">
    <property type="entry name" value="cAMP-binding domain-like"/>
    <property type="match status" value="1"/>
</dbReference>
<feature type="domain" description="HTH crp-type" evidence="5">
    <location>
        <begin position="145"/>
        <end position="214"/>
    </location>
</feature>
<protein>
    <recommendedName>
        <fullName evidence="7">cAMP-binding proteins - catabolite gene activator and regulatory subunit of cAMP-dependent protein kinases</fullName>
    </recommendedName>
</protein>
<evidence type="ECO:0000313" key="6">
    <source>
        <dbReference type="EMBL" id="CAA9310085.1"/>
    </source>
</evidence>
<dbReference type="SUPFAM" id="SSF46785">
    <property type="entry name" value="Winged helix' DNA-binding domain"/>
    <property type="match status" value="1"/>
</dbReference>
<dbReference type="GO" id="GO:0003700">
    <property type="term" value="F:DNA-binding transcription factor activity"/>
    <property type="evidence" value="ECO:0007669"/>
    <property type="project" value="TreeGrafter"/>
</dbReference>
<gene>
    <name evidence="6" type="ORF">AVDCRST_MAG89-1060</name>
</gene>
<keyword evidence="3" id="KW-0804">Transcription</keyword>
<dbReference type="EMBL" id="CADCTV010000232">
    <property type="protein sequence ID" value="CAA9310085.1"/>
    <property type="molecule type" value="Genomic_DNA"/>
</dbReference>
<sequence>MIDPDALLAIPLLAGLNDTARRELAARSTMRTFAPGEVLWNAGAEPRGFFVVLEGEVRVVRSVGGRRHVIHVEGPGGTLGDVALFAGERYPATAIASRRTTCVAVTRDGLLGAIRQDPELALALLGRLAGRVRQLIGRLDGATSRSVTARLAGYLLARRERAGRDTFPLGRTQAQVAEELGTVREVVVRTLRSLRDQGVIRAAPRGALTVLDAARLAELANT</sequence>